<comment type="caution">
    <text evidence="1">The sequence shown here is derived from an EMBL/GenBank/DDBJ whole genome shotgun (WGS) entry which is preliminary data.</text>
</comment>
<proteinExistence type="predicted"/>
<sequence length="42" mass="4932">MTIQAVDSLPHQMMEEQYRQLPENISREHVTVGDISFAELMR</sequence>
<reference evidence="1 2" key="1">
    <citation type="submission" date="2019-07" db="EMBL/GenBank/DDBJ databases">
        <title>Genomic Encyclopedia of Type Strains, Phase IV (KMG-IV): sequencing the most valuable type-strain genomes for metagenomic binning, comparative biology and taxonomic classification.</title>
        <authorList>
            <person name="Goeker M."/>
        </authorList>
    </citation>
    <scope>NUCLEOTIDE SEQUENCE [LARGE SCALE GENOMIC DNA]</scope>
    <source>
        <strain evidence="1 2">DSM 44831</strain>
    </source>
</reference>
<evidence type="ECO:0000313" key="2">
    <source>
        <dbReference type="Proteomes" id="UP000798951"/>
    </source>
</evidence>
<organism evidence="1 2">
    <name type="scientific">Nocardia caishijiensis</name>
    <dbReference type="NCBI Taxonomy" id="184756"/>
    <lineage>
        <taxon>Bacteria</taxon>
        <taxon>Bacillati</taxon>
        <taxon>Actinomycetota</taxon>
        <taxon>Actinomycetes</taxon>
        <taxon>Mycobacteriales</taxon>
        <taxon>Nocardiaceae</taxon>
        <taxon>Nocardia</taxon>
    </lineage>
</organism>
<dbReference type="EMBL" id="VMSD01000002">
    <property type="protein sequence ID" value="KAF0848088.1"/>
    <property type="molecule type" value="Genomic_DNA"/>
</dbReference>
<keyword evidence="2" id="KW-1185">Reference proteome</keyword>
<evidence type="ECO:0000313" key="1">
    <source>
        <dbReference type="EMBL" id="KAF0848088.1"/>
    </source>
</evidence>
<dbReference type="Proteomes" id="UP000798951">
    <property type="component" value="Unassembled WGS sequence"/>
</dbReference>
<gene>
    <name evidence="1" type="ORF">FNL39_102235</name>
</gene>
<dbReference type="RefSeq" id="WP_255285053.1">
    <property type="nucleotide sequence ID" value="NZ_VMSD01000002.1"/>
</dbReference>
<accession>A0ABQ6YR05</accession>
<name>A0ABQ6YR05_9NOCA</name>
<protein>
    <submittedName>
        <fullName evidence="1">Uncharacterized protein</fullName>
    </submittedName>
</protein>